<evidence type="ECO:0000313" key="1">
    <source>
        <dbReference type="EMBL" id="PUZ29418.1"/>
    </source>
</evidence>
<organism evidence="1 2">
    <name type="scientific">Chitinophaga parva</name>
    <dbReference type="NCBI Taxonomy" id="2169414"/>
    <lineage>
        <taxon>Bacteria</taxon>
        <taxon>Pseudomonadati</taxon>
        <taxon>Bacteroidota</taxon>
        <taxon>Chitinophagia</taxon>
        <taxon>Chitinophagales</taxon>
        <taxon>Chitinophagaceae</taxon>
        <taxon>Chitinophaga</taxon>
    </lineage>
</organism>
<dbReference type="Gene3D" id="3.90.550.10">
    <property type="entry name" value="Spore Coat Polysaccharide Biosynthesis Protein SpsA, Chain A"/>
    <property type="match status" value="1"/>
</dbReference>
<dbReference type="InterPro" id="IPR029044">
    <property type="entry name" value="Nucleotide-diphossugar_trans"/>
</dbReference>
<dbReference type="OrthoDB" id="9785375at2"/>
<evidence type="ECO:0000313" key="2">
    <source>
        <dbReference type="Proteomes" id="UP000244450"/>
    </source>
</evidence>
<dbReference type="AlphaFoldDB" id="A0A2T7BP12"/>
<proteinExistence type="predicted"/>
<protein>
    <submittedName>
        <fullName evidence="1">Nucleotide-diphospho-sugar transferase</fullName>
    </submittedName>
</protein>
<dbReference type="EMBL" id="QCYK01000001">
    <property type="protein sequence ID" value="PUZ29418.1"/>
    <property type="molecule type" value="Genomic_DNA"/>
</dbReference>
<comment type="caution">
    <text evidence="1">The sequence shown here is derived from an EMBL/GenBank/DDBJ whole genome shotgun (WGS) entry which is preliminary data.</text>
</comment>
<keyword evidence="2" id="KW-1185">Reference proteome</keyword>
<name>A0A2T7BP12_9BACT</name>
<sequence>MNYQVKHPVLLLAFNRPDTASQVLEKVRAVQPAKLYVAVDGPRPQVPTDAALVADTRRLYEQIDWPCEVHRLYSNTNKGCKLAVAGAITWFFDHEEAGIILEDDCLPAEDFFPFCDEMLTRYCDDERMMNITGTNLQQGRVWGEGSYYFSQYSHIWGWASWRRAWQHYRVDLEGYEAPEATRHLHHIFTDAMLVKSWEEIFHDLKAGKINSWDYQFNMITFFRNGLCITPNVNLISNIGFREDATHTFNVPQQHAAALATGRLDKPLRHPKYFVPEKEADYFFLEKDFWLQAKWQHYHQVQKDKLLRRRFKKWVRGLFRKK</sequence>
<dbReference type="Proteomes" id="UP000244450">
    <property type="component" value="Unassembled WGS sequence"/>
</dbReference>
<keyword evidence="1" id="KW-0808">Transferase</keyword>
<accession>A0A2T7BP12</accession>
<reference evidence="1 2" key="1">
    <citation type="submission" date="2018-04" db="EMBL/GenBank/DDBJ databases">
        <title>Chitinophaga fuyangensis sp. nov., isolated from soil in a chemical factory.</title>
        <authorList>
            <person name="Chen K."/>
        </authorList>
    </citation>
    <scope>NUCLEOTIDE SEQUENCE [LARGE SCALE GENOMIC DNA]</scope>
    <source>
        <strain evidence="1 2">LY-1</strain>
    </source>
</reference>
<dbReference type="RefSeq" id="WP_108686055.1">
    <property type="nucleotide sequence ID" value="NZ_QCYK01000001.1"/>
</dbReference>
<dbReference type="SUPFAM" id="SSF53448">
    <property type="entry name" value="Nucleotide-diphospho-sugar transferases"/>
    <property type="match status" value="1"/>
</dbReference>
<gene>
    <name evidence="1" type="ORF">DCC81_08205</name>
</gene>
<dbReference type="GO" id="GO:0016740">
    <property type="term" value="F:transferase activity"/>
    <property type="evidence" value="ECO:0007669"/>
    <property type="project" value="UniProtKB-KW"/>
</dbReference>